<comment type="caution">
    <text evidence="2">The sequence shown here is derived from an EMBL/GenBank/DDBJ whole genome shotgun (WGS) entry which is preliminary data.</text>
</comment>
<reference evidence="2" key="1">
    <citation type="submission" date="2009-10" db="EMBL/GenBank/DDBJ databases">
        <title>Diversity of trophic interactions inside an arsenic-rich microbial ecosystem.</title>
        <authorList>
            <person name="Bertin P.N."/>
            <person name="Heinrich-Salmeron A."/>
            <person name="Pelletier E."/>
            <person name="Goulhen-Chollet F."/>
            <person name="Arsene-Ploetze F."/>
            <person name="Gallien S."/>
            <person name="Calteau A."/>
            <person name="Vallenet D."/>
            <person name="Casiot C."/>
            <person name="Chane-Woon-Ming B."/>
            <person name="Giloteaux L."/>
            <person name="Barakat M."/>
            <person name="Bonnefoy V."/>
            <person name="Bruneel O."/>
            <person name="Chandler M."/>
            <person name="Cleiss J."/>
            <person name="Duran R."/>
            <person name="Elbaz-Poulichet F."/>
            <person name="Fonknechten N."/>
            <person name="Lauga B."/>
            <person name="Mornico D."/>
            <person name="Ortet P."/>
            <person name="Schaeffer C."/>
            <person name="Siguier P."/>
            <person name="Alexander Thil Smith A."/>
            <person name="Van Dorsselaer A."/>
            <person name="Weissenbach J."/>
            <person name="Medigue C."/>
            <person name="Le Paslier D."/>
        </authorList>
    </citation>
    <scope>NUCLEOTIDE SEQUENCE</scope>
</reference>
<protein>
    <recommendedName>
        <fullName evidence="3">Flagellar FliJ protein</fullName>
    </recommendedName>
</protein>
<feature type="coiled-coil region" evidence="1">
    <location>
        <begin position="6"/>
        <end position="33"/>
    </location>
</feature>
<organism evidence="2">
    <name type="scientific">mine drainage metagenome</name>
    <dbReference type="NCBI Taxonomy" id="410659"/>
    <lineage>
        <taxon>unclassified sequences</taxon>
        <taxon>metagenomes</taxon>
        <taxon>ecological metagenomes</taxon>
    </lineage>
</organism>
<proteinExistence type="predicted"/>
<name>E6QMC8_9ZZZZ</name>
<keyword evidence="1" id="KW-0175">Coiled coil</keyword>
<dbReference type="EMBL" id="CABQ01000214">
    <property type="protein sequence ID" value="CBI08399.1"/>
    <property type="molecule type" value="Genomic_DNA"/>
</dbReference>
<gene>
    <name evidence="2" type="ORF">CARN6_1860</name>
</gene>
<sequence length="150" mass="17295">MAGSRVLKRLARLRELEEEQSRLELEYAARQRAEVADGVNAAAEARAAGRRSFVRGVVEGDGLERVVGLTAMRQAEGRRTALLPYLAEADRQLALQRDEYLMRRTERRQVETLMAEQRAEEEREAARRAQQMLDDWYGRKRKPIESAPRK</sequence>
<evidence type="ECO:0000313" key="2">
    <source>
        <dbReference type="EMBL" id="CBI08399.1"/>
    </source>
</evidence>
<dbReference type="AlphaFoldDB" id="E6QMC8"/>
<accession>E6QMC8</accession>
<evidence type="ECO:0000256" key="1">
    <source>
        <dbReference type="SAM" id="Coils"/>
    </source>
</evidence>
<evidence type="ECO:0008006" key="3">
    <source>
        <dbReference type="Google" id="ProtNLM"/>
    </source>
</evidence>